<feature type="compositionally biased region" description="Basic residues" evidence="1">
    <location>
        <begin position="178"/>
        <end position="189"/>
    </location>
</feature>
<reference evidence="2 3" key="1">
    <citation type="journal article" date="2019" name="New Phytol.">
        <title>Comparative genomics reveals unique wood-decay strategies and fruiting body development in the Schizophyllaceae.</title>
        <authorList>
            <person name="Almasi E."/>
            <person name="Sahu N."/>
            <person name="Krizsan K."/>
            <person name="Balint B."/>
            <person name="Kovacs G.M."/>
            <person name="Kiss B."/>
            <person name="Cseklye J."/>
            <person name="Drula E."/>
            <person name="Henrissat B."/>
            <person name="Nagy I."/>
            <person name="Chovatia M."/>
            <person name="Adam C."/>
            <person name="LaButti K."/>
            <person name="Lipzen A."/>
            <person name="Riley R."/>
            <person name="Grigoriev I.V."/>
            <person name="Nagy L.G."/>
        </authorList>
    </citation>
    <scope>NUCLEOTIDE SEQUENCE [LARGE SCALE GENOMIC DNA]</scope>
    <source>
        <strain evidence="2 3">NL-1724</strain>
    </source>
</reference>
<feature type="region of interest" description="Disordered" evidence="1">
    <location>
        <begin position="1"/>
        <end position="20"/>
    </location>
</feature>
<feature type="region of interest" description="Disordered" evidence="1">
    <location>
        <begin position="94"/>
        <end position="131"/>
    </location>
</feature>
<gene>
    <name evidence="2" type="ORF">BD626DRAFT_253179</name>
</gene>
<evidence type="ECO:0000313" key="2">
    <source>
        <dbReference type="EMBL" id="TRM64479.1"/>
    </source>
</evidence>
<evidence type="ECO:0000256" key="1">
    <source>
        <dbReference type="SAM" id="MobiDB-lite"/>
    </source>
</evidence>
<dbReference type="AlphaFoldDB" id="A0A550CI61"/>
<sequence length="197" mass="22224">MAPPPTSPPLSTPARPSALPQCARPELGIAACALSLATRPADRASLSHSPHSPHACAQRHARQLYSRPSQIASRYAHRNAPIYHCPRFHRARSRVPSSPLVRATGPPAPPRSTRREWPCNPPHLHRSRSPPAAFSTYGACPTAALTYRHISISLSCSSSTIEFFWFLCERRDARRRARRRRRRRRRRRWAVSEPGLK</sequence>
<evidence type="ECO:0000313" key="3">
    <source>
        <dbReference type="Proteomes" id="UP000320762"/>
    </source>
</evidence>
<proteinExistence type="predicted"/>
<organism evidence="2 3">
    <name type="scientific">Schizophyllum amplum</name>
    <dbReference type="NCBI Taxonomy" id="97359"/>
    <lineage>
        <taxon>Eukaryota</taxon>
        <taxon>Fungi</taxon>
        <taxon>Dikarya</taxon>
        <taxon>Basidiomycota</taxon>
        <taxon>Agaricomycotina</taxon>
        <taxon>Agaricomycetes</taxon>
        <taxon>Agaricomycetidae</taxon>
        <taxon>Agaricales</taxon>
        <taxon>Schizophyllaceae</taxon>
        <taxon>Schizophyllum</taxon>
    </lineage>
</organism>
<dbReference type="Proteomes" id="UP000320762">
    <property type="component" value="Unassembled WGS sequence"/>
</dbReference>
<comment type="caution">
    <text evidence="2">The sequence shown here is derived from an EMBL/GenBank/DDBJ whole genome shotgun (WGS) entry which is preliminary data.</text>
</comment>
<accession>A0A550CI61</accession>
<protein>
    <submittedName>
        <fullName evidence="2">Uncharacterized protein</fullName>
    </submittedName>
</protein>
<feature type="region of interest" description="Disordered" evidence="1">
    <location>
        <begin position="178"/>
        <end position="197"/>
    </location>
</feature>
<dbReference type="EMBL" id="VDMD01000007">
    <property type="protein sequence ID" value="TRM64479.1"/>
    <property type="molecule type" value="Genomic_DNA"/>
</dbReference>
<name>A0A550CI61_9AGAR</name>
<feature type="compositionally biased region" description="Pro residues" evidence="1">
    <location>
        <begin position="1"/>
        <end position="11"/>
    </location>
</feature>
<keyword evidence="3" id="KW-1185">Reference proteome</keyword>
<feature type="region of interest" description="Disordered" evidence="1">
    <location>
        <begin position="43"/>
        <end position="63"/>
    </location>
</feature>